<name>A0ABT8WKN4_9FLAO</name>
<evidence type="ECO:0000256" key="3">
    <source>
        <dbReference type="ARBA" id="ARBA00022729"/>
    </source>
</evidence>
<accession>A0ABT8WKN4</accession>
<comment type="similarity">
    <text evidence="2">Belongs to the SusD family.</text>
</comment>
<evidence type="ECO:0000256" key="1">
    <source>
        <dbReference type="ARBA" id="ARBA00004442"/>
    </source>
</evidence>
<keyword evidence="8" id="KW-1185">Reference proteome</keyword>
<evidence type="ECO:0000256" key="5">
    <source>
        <dbReference type="ARBA" id="ARBA00023237"/>
    </source>
</evidence>
<dbReference type="InterPro" id="IPR011990">
    <property type="entry name" value="TPR-like_helical_dom_sf"/>
</dbReference>
<evidence type="ECO:0000256" key="2">
    <source>
        <dbReference type="ARBA" id="ARBA00006275"/>
    </source>
</evidence>
<evidence type="ECO:0000313" key="8">
    <source>
        <dbReference type="Proteomes" id="UP001176806"/>
    </source>
</evidence>
<dbReference type="PROSITE" id="PS51257">
    <property type="entry name" value="PROKAR_LIPOPROTEIN"/>
    <property type="match status" value="1"/>
</dbReference>
<dbReference type="InterPro" id="IPR012944">
    <property type="entry name" value="SusD_RagB_dom"/>
</dbReference>
<dbReference type="SUPFAM" id="SSF48452">
    <property type="entry name" value="TPR-like"/>
    <property type="match status" value="1"/>
</dbReference>
<evidence type="ECO:0000313" key="7">
    <source>
        <dbReference type="EMBL" id="MDO5973673.1"/>
    </source>
</evidence>
<proteinExistence type="inferred from homology"/>
<dbReference type="Gene3D" id="1.25.40.390">
    <property type="match status" value="1"/>
</dbReference>
<keyword evidence="4" id="KW-0472">Membrane</keyword>
<dbReference type="EMBL" id="JAUOEL010000002">
    <property type="protein sequence ID" value="MDO5973673.1"/>
    <property type="molecule type" value="Genomic_DNA"/>
</dbReference>
<evidence type="ECO:0000256" key="4">
    <source>
        <dbReference type="ARBA" id="ARBA00023136"/>
    </source>
</evidence>
<comment type="caution">
    <text evidence="7">The sequence shown here is derived from an EMBL/GenBank/DDBJ whole genome shotgun (WGS) entry which is preliminary data.</text>
</comment>
<organism evidence="7 8">
    <name type="scientific">Flavivirga jejuensis</name>
    <dbReference type="NCBI Taxonomy" id="870487"/>
    <lineage>
        <taxon>Bacteria</taxon>
        <taxon>Pseudomonadati</taxon>
        <taxon>Bacteroidota</taxon>
        <taxon>Flavobacteriia</taxon>
        <taxon>Flavobacteriales</taxon>
        <taxon>Flavobacteriaceae</taxon>
        <taxon>Flavivirga</taxon>
    </lineage>
</organism>
<dbReference type="RefSeq" id="WP_303300787.1">
    <property type="nucleotide sequence ID" value="NZ_BAABDA010000051.1"/>
</dbReference>
<protein>
    <submittedName>
        <fullName evidence="7">RagB/SusD family nutrient uptake outer membrane protein</fullName>
    </submittedName>
</protein>
<gene>
    <name evidence="7" type="ORF">Q4Q40_05710</name>
</gene>
<reference evidence="7" key="1">
    <citation type="submission" date="2023-07" db="EMBL/GenBank/DDBJ databases">
        <title>Two novel species in the genus Flavivirga.</title>
        <authorList>
            <person name="Kwon K."/>
        </authorList>
    </citation>
    <scope>NUCLEOTIDE SEQUENCE</scope>
    <source>
        <strain evidence="7">KACC 14158</strain>
    </source>
</reference>
<evidence type="ECO:0000259" key="6">
    <source>
        <dbReference type="Pfam" id="PF07980"/>
    </source>
</evidence>
<comment type="subcellular location">
    <subcellularLocation>
        <location evidence="1">Cell outer membrane</location>
    </subcellularLocation>
</comment>
<dbReference type="Proteomes" id="UP001176806">
    <property type="component" value="Unassembled WGS sequence"/>
</dbReference>
<sequence length="539" mass="60280">MKQYINILFSLLLALTLFTSCENLLEVTPEEVLLTDDYLGDDELDARSALFGVLGQMQDITAQYVVLGEMRADLADVSPEATDELRQINNHQISSENSYTDLTNIFSIINNCNFAIAGIDTEAFEGVLLEDYASILRIRTWAQLQILINYGQLPYIDTPITSDDDFDKNYPLLSFEDGITQLIENLELIAGIENVSKYENSLGYSIFKMIPDNDILLGDLYLWKGDHVLAATHYKQFLDDNVLGNTYNLNNFDTSTILSAGVYTVNGEAWGLGIFNDFPQSTVIINYTAFVEAYRQPNTGYAVLKEQITYSPVIAQKWSAQIRGFEGAPYEQANYPGDFVRFEGSIDPTDFSISKYNYNYFSWYRAAKVYLRYAEAINYAGYPEQALAIINGIFNNTQVAPIDAPVFNNTEAYLNFDIDQYYATNSSGQPISGNQGIRGRVDLAPVNVDPGLTDAQTIEAVGALILNEAALELAFEGNRWEDLLRFAKRANTPAIVADAVFSKFESLGDLSTANTIQQKLLNPDNWYLPLTIPDNFVAD</sequence>
<dbReference type="Pfam" id="PF07980">
    <property type="entry name" value="SusD_RagB"/>
    <property type="match status" value="1"/>
</dbReference>
<feature type="domain" description="RagB/SusD" evidence="6">
    <location>
        <begin position="354"/>
        <end position="491"/>
    </location>
</feature>
<keyword evidence="5" id="KW-0998">Cell outer membrane</keyword>
<keyword evidence="3" id="KW-0732">Signal</keyword>